<dbReference type="Proteomes" id="UP001642464">
    <property type="component" value="Unassembled WGS sequence"/>
</dbReference>
<comment type="caution">
    <text evidence="2">The sequence shown here is derived from an EMBL/GenBank/DDBJ whole genome shotgun (WGS) entry which is preliminary data.</text>
</comment>
<feature type="compositionally biased region" description="Low complexity" evidence="1">
    <location>
        <begin position="35"/>
        <end position="55"/>
    </location>
</feature>
<keyword evidence="3" id="KW-1185">Reference proteome</keyword>
<protein>
    <submittedName>
        <fullName evidence="2">Uncharacterized protein</fullName>
    </submittedName>
</protein>
<proteinExistence type="predicted"/>
<name>A0ABP0NZM5_9DINO</name>
<evidence type="ECO:0000313" key="2">
    <source>
        <dbReference type="EMBL" id="CAK9068823.1"/>
    </source>
</evidence>
<organism evidence="2 3">
    <name type="scientific">Durusdinium trenchii</name>
    <dbReference type="NCBI Taxonomy" id="1381693"/>
    <lineage>
        <taxon>Eukaryota</taxon>
        <taxon>Sar</taxon>
        <taxon>Alveolata</taxon>
        <taxon>Dinophyceae</taxon>
        <taxon>Suessiales</taxon>
        <taxon>Symbiodiniaceae</taxon>
        <taxon>Durusdinium</taxon>
    </lineage>
</organism>
<reference evidence="2 3" key="1">
    <citation type="submission" date="2024-02" db="EMBL/GenBank/DDBJ databases">
        <authorList>
            <person name="Chen Y."/>
            <person name="Shah S."/>
            <person name="Dougan E. K."/>
            <person name="Thang M."/>
            <person name="Chan C."/>
        </authorList>
    </citation>
    <scope>NUCLEOTIDE SEQUENCE [LARGE SCALE GENOMIC DNA]</scope>
</reference>
<feature type="non-terminal residue" evidence="2">
    <location>
        <position position="1"/>
    </location>
</feature>
<gene>
    <name evidence="2" type="ORF">SCF082_LOCUS34583</name>
</gene>
<feature type="region of interest" description="Disordered" evidence="1">
    <location>
        <begin position="21"/>
        <end position="55"/>
    </location>
</feature>
<evidence type="ECO:0000256" key="1">
    <source>
        <dbReference type="SAM" id="MobiDB-lite"/>
    </source>
</evidence>
<evidence type="ECO:0000313" key="3">
    <source>
        <dbReference type="Proteomes" id="UP001642464"/>
    </source>
</evidence>
<dbReference type="EMBL" id="CAXAMM010031854">
    <property type="protein sequence ID" value="CAK9068823.1"/>
    <property type="molecule type" value="Genomic_DNA"/>
</dbReference>
<accession>A0ABP0NZM5</accession>
<feature type="compositionally biased region" description="Basic and acidic residues" evidence="1">
    <location>
        <begin position="21"/>
        <end position="34"/>
    </location>
</feature>
<sequence length="119" mass="13238">AEDDDVSRLTMWEHDLEAVKEEAEKRQQRREQEAASRQARIQAAEKAAEAANGTANGTIRLDKVKEGKQKEVLAQNGVLAAKDLGTLGSRPSIFRPSLFSWRPSLCGWTPSLFRPSLFS</sequence>